<organism evidence="3 4">
    <name type="scientific">Weissella muntiaci</name>
    <dbReference type="NCBI Taxonomy" id="2508881"/>
    <lineage>
        <taxon>Bacteria</taxon>
        <taxon>Bacillati</taxon>
        <taxon>Bacillota</taxon>
        <taxon>Bacilli</taxon>
        <taxon>Lactobacillales</taxon>
        <taxon>Lactobacillaceae</taxon>
        <taxon>Weissella</taxon>
    </lineage>
</organism>
<evidence type="ECO:0000313" key="3">
    <source>
        <dbReference type="EMBL" id="TYC49909.1"/>
    </source>
</evidence>
<evidence type="ECO:0000259" key="2">
    <source>
        <dbReference type="Pfam" id="PF06381"/>
    </source>
</evidence>
<feature type="compositionally biased region" description="Basic residues" evidence="1">
    <location>
        <begin position="1"/>
        <end position="13"/>
    </location>
</feature>
<dbReference type="Pfam" id="PF06381">
    <property type="entry name" value="Phage_portal_3"/>
    <property type="match status" value="1"/>
</dbReference>
<protein>
    <submittedName>
        <fullName evidence="3">DUF1073 domain-containing protein</fullName>
    </submittedName>
</protein>
<name>A0A6C2C8L4_9LACO</name>
<feature type="domain" description="Anti-CBASS protein Acb1-like N-terminal" evidence="2">
    <location>
        <begin position="50"/>
        <end position="386"/>
    </location>
</feature>
<dbReference type="NCBIfam" id="TIGR01555">
    <property type="entry name" value="phge_rel_HI1409"/>
    <property type="match status" value="1"/>
</dbReference>
<comment type="caution">
    <text evidence="3">The sequence shown here is derived from an EMBL/GenBank/DDBJ whole genome shotgun (WGS) entry which is preliminary data.</text>
</comment>
<evidence type="ECO:0000256" key="1">
    <source>
        <dbReference type="SAM" id="MobiDB-lite"/>
    </source>
</evidence>
<dbReference type="Proteomes" id="UP000371977">
    <property type="component" value="Unassembled WGS sequence"/>
</dbReference>
<feature type="region of interest" description="Disordered" evidence="1">
    <location>
        <begin position="1"/>
        <end position="25"/>
    </location>
</feature>
<dbReference type="RefSeq" id="WP_148622468.1">
    <property type="nucleotide sequence ID" value="NZ_SDGZ01000013.1"/>
</dbReference>
<sequence>MSRKNKRHKRITKRPLITDSSESGLGYAPRRGIEIPSQSVSISDTLDTFQVDRIYHHNSIGKNIVDLPAEDMTRNGWKLSMDDAELAADITDRLKELNVKSALTQLFKYQRLYGTGAIFIGVDENNTPDQEINVNNLKKLLFLTPFSRKKIGNLDYSDDVTNEHYGKISRISVDGTDIDHTRFLLANGEKFETERYGRSIFEYIEDELEASKTGITSISKLLGDFSFKVYKSPEIDAMDPEDKLLLGTVANRQFETDALAMIGENESLDNVGKAVTGIKELTDYTWERIAAAARMPKSIIMGQESGTLTGAQYDLMNYYSRIKTLQENELRPHLEYIVRLLLWASDEPGGSIDPDSMDWSIEFNDLFQLDESTATDIGYKKAQTDQIYLKAGVASQDEIRETRFGNFGGTDTDNLNTDSADVVSASWFSRLRGRR</sequence>
<dbReference type="OrthoDB" id="2019396at2"/>
<accession>A0A6C2C8L4</accession>
<dbReference type="InterPro" id="IPR024459">
    <property type="entry name" value="Acb1-like_N"/>
</dbReference>
<reference evidence="3 4" key="1">
    <citation type="submission" date="2019-01" db="EMBL/GenBank/DDBJ databases">
        <title>Weissella sp. nov., a novel lactic acid bacterium isolated from animal feces.</title>
        <authorList>
            <person name="Wang L.-T."/>
        </authorList>
    </citation>
    <scope>NUCLEOTIDE SEQUENCE [LARGE SCALE GENOMIC DNA]</scope>
    <source>
        <strain evidence="3 4">8H-2</strain>
    </source>
</reference>
<dbReference type="InterPro" id="IPR006445">
    <property type="entry name" value="Phage-assoc_HI1409"/>
</dbReference>
<keyword evidence="4" id="KW-1185">Reference proteome</keyword>
<evidence type="ECO:0000313" key="4">
    <source>
        <dbReference type="Proteomes" id="UP000371977"/>
    </source>
</evidence>
<dbReference type="AlphaFoldDB" id="A0A6C2C8L4"/>
<dbReference type="EMBL" id="SDGZ01000013">
    <property type="protein sequence ID" value="TYC49909.1"/>
    <property type="molecule type" value="Genomic_DNA"/>
</dbReference>
<proteinExistence type="predicted"/>
<gene>
    <name evidence="3" type="ORF">ESZ50_04775</name>
</gene>